<organism evidence="7 8">
    <name type="scientific">Emiliania huxleyi (strain CCMP1516)</name>
    <dbReference type="NCBI Taxonomy" id="280463"/>
    <lineage>
        <taxon>Eukaryota</taxon>
        <taxon>Haptista</taxon>
        <taxon>Haptophyta</taxon>
        <taxon>Prymnesiophyceae</taxon>
        <taxon>Isochrysidales</taxon>
        <taxon>Noelaerhabdaceae</taxon>
        <taxon>Emiliania</taxon>
    </lineage>
</organism>
<dbReference type="GO" id="GO:0046872">
    <property type="term" value="F:metal ion binding"/>
    <property type="evidence" value="ECO:0007669"/>
    <property type="project" value="UniProtKB-KW"/>
</dbReference>
<reference evidence="7" key="2">
    <citation type="submission" date="2024-10" db="UniProtKB">
        <authorList>
            <consortium name="EnsemblProtists"/>
        </authorList>
    </citation>
    <scope>IDENTIFICATION</scope>
</reference>
<keyword evidence="3" id="KW-0223">Dioxygenase</keyword>
<keyword evidence="4" id="KW-0560">Oxidoreductase</keyword>
<accession>A0A0D3JBJ3</accession>
<dbReference type="PANTHER" id="PTHR43779">
    <property type="entry name" value="DIOXYGENASE RV0097-RELATED"/>
    <property type="match status" value="1"/>
</dbReference>
<dbReference type="EnsemblProtists" id="EOD20878">
    <property type="protein sequence ID" value="EOD20878"/>
    <property type="gene ID" value="EMIHUDRAFT_117406"/>
</dbReference>
<dbReference type="AlphaFoldDB" id="A0A0D3JBJ3"/>
<keyword evidence="5" id="KW-0408">Iron</keyword>
<dbReference type="PANTHER" id="PTHR43779:SF3">
    <property type="entry name" value="(3R)-3-[(CARBOXYMETHYL)AMINO]FATTY ACID OXYGENASE_DECARBOXYLASE"/>
    <property type="match status" value="1"/>
</dbReference>
<evidence type="ECO:0000256" key="1">
    <source>
        <dbReference type="ARBA" id="ARBA00005896"/>
    </source>
</evidence>
<evidence type="ECO:0000259" key="6">
    <source>
        <dbReference type="Pfam" id="PF02668"/>
    </source>
</evidence>
<dbReference type="InterPro" id="IPR003819">
    <property type="entry name" value="TauD/TfdA-like"/>
</dbReference>
<keyword evidence="2" id="KW-0479">Metal-binding</keyword>
<dbReference type="GO" id="GO:0051213">
    <property type="term" value="F:dioxygenase activity"/>
    <property type="evidence" value="ECO:0007669"/>
    <property type="project" value="UniProtKB-KW"/>
</dbReference>
<dbReference type="RefSeq" id="XP_005773307.1">
    <property type="nucleotide sequence ID" value="XM_005773250.1"/>
</dbReference>
<dbReference type="Gene3D" id="3.60.130.10">
    <property type="entry name" value="Clavaminate synthase-like"/>
    <property type="match status" value="1"/>
</dbReference>
<reference evidence="8" key="1">
    <citation type="journal article" date="2013" name="Nature">
        <title>Pan genome of the phytoplankton Emiliania underpins its global distribution.</title>
        <authorList>
            <person name="Read B.A."/>
            <person name="Kegel J."/>
            <person name="Klute M.J."/>
            <person name="Kuo A."/>
            <person name="Lefebvre S.C."/>
            <person name="Maumus F."/>
            <person name="Mayer C."/>
            <person name="Miller J."/>
            <person name="Monier A."/>
            <person name="Salamov A."/>
            <person name="Young J."/>
            <person name="Aguilar M."/>
            <person name="Claverie J.M."/>
            <person name="Frickenhaus S."/>
            <person name="Gonzalez K."/>
            <person name="Herman E.K."/>
            <person name="Lin Y.C."/>
            <person name="Napier J."/>
            <person name="Ogata H."/>
            <person name="Sarno A.F."/>
            <person name="Shmutz J."/>
            <person name="Schroeder D."/>
            <person name="de Vargas C."/>
            <person name="Verret F."/>
            <person name="von Dassow P."/>
            <person name="Valentin K."/>
            <person name="Van de Peer Y."/>
            <person name="Wheeler G."/>
            <person name="Dacks J.B."/>
            <person name="Delwiche C.F."/>
            <person name="Dyhrman S.T."/>
            <person name="Glockner G."/>
            <person name="John U."/>
            <person name="Richards T."/>
            <person name="Worden A.Z."/>
            <person name="Zhang X."/>
            <person name="Grigoriev I.V."/>
            <person name="Allen A.E."/>
            <person name="Bidle K."/>
            <person name="Borodovsky M."/>
            <person name="Bowler C."/>
            <person name="Brownlee C."/>
            <person name="Cock J.M."/>
            <person name="Elias M."/>
            <person name="Gladyshev V.N."/>
            <person name="Groth M."/>
            <person name="Guda C."/>
            <person name="Hadaegh A."/>
            <person name="Iglesias-Rodriguez M.D."/>
            <person name="Jenkins J."/>
            <person name="Jones B.M."/>
            <person name="Lawson T."/>
            <person name="Leese F."/>
            <person name="Lindquist E."/>
            <person name="Lobanov A."/>
            <person name="Lomsadze A."/>
            <person name="Malik S.B."/>
            <person name="Marsh M.E."/>
            <person name="Mackinder L."/>
            <person name="Mock T."/>
            <person name="Mueller-Roeber B."/>
            <person name="Pagarete A."/>
            <person name="Parker M."/>
            <person name="Probert I."/>
            <person name="Quesneville H."/>
            <person name="Raines C."/>
            <person name="Rensing S.A."/>
            <person name="Riano-Pachon D.M."/>
            <person name="Richier S."/>
            <person name="Rokitta S."/>
            <person name="Shiraiwa Y."/>
            <person name="Soanes D.M."/>
            <person name="van der Giezen M."/>
            <person name="Wahlund T.M."/>
            <person name="Williams B."/>
            <person name="Wilson W."/>
            <person name="Wolfe G."/>
            <person name="Wurch L.L."/>
        </authorList>
    </citation>
    <scope>NUCLEOTIDE SEQUENCE</scope>
</reference>
<proteinExistence type="inferred from homology"/>
<evidence type="ECO:0000256" key="4">
    <source>
        <dbReference type="ARBA" id="ARBA00023002"/>
    </source>
</evidence>
<dbReference type="KEGG" id="ehx:EMIHUDRAFT_117406"/>
<evidence type="ECO:0000313" key="7">
    <source>
        <dbReference type="EnsemblProtists" id="EOD20878"/>
    </source>
</evidence>
<dbReference type="PaxDb" id="2903-EOD20878"/>
<keyword evidence="8" id="KW-1185">Reference proteome</keyword>
<evidence type="ECO:0000256" key="2">
    <source>
        <dbReference type="ARBA" id="ARBA00022723"/>
    </source>
</evidence>
<dbReference type="HOGENOM" id="CLU_036005_2_0_1"/>
<comment type="similarity">
    <text evidence="1">Belongs to the TfdA dioxygenase family.</text>
</comment>
<dbReference type="Pfam" id="PF02668">
    <property type="entry name" value="TauD"/>
    <property type="match status" value="1"/>
</dbReference>
<protein>
    <recommendedName>
        <fullName evidence="6">TauD/TfdA-like domain-containing protein</fullName>
    </recommendedName>
</protein>
<dbReference type="eggNOG" id="ENOG502S2D7">
    <property type="taxonomic scope" value="Eukaryota"/>
</dbReference>
<dbReference type="SUPFAM" id="SSF51197">
    <property type="entry name" value="Clavaminate synthase-like"/>
    <property type="match status" value="1"/>
</dbReference>
<evidence type="ECO:0000256" key="3">
    <source>
        <dbReference type="ARBA" id="ARBA00022964"/>
    </source>
</evidence>
<name>A0A0D3JBJ3_EMIH1</name>
<evidence type="ECO:0000256" key="5">
    <source>
        <dbReference type="ARBA" id="ARBA00023004"/>
    </source>
</evidence>
<dbReference type="InterPro" id="IPR042098">
    <property type="entry name" value="TauD-like_sf"/>
</dbReference>
<sequence length="333" mass="36375">MVGRLAAARAARALSSAERLGTTEFFGALPPRFPCALHRQGSMRGGSERLGAVVDVGDVRELDEEGAGLVLDALRAHGIIVIKGQQLTRAEQVRFTGMLGETIILPPSFEGRDPEPNQPAIQRVTNFWADGSWKGPAGVFGTYWHQDGQFWQAPLHNIMSMLYSAALPPSGGQTGFADLRAARATLSTSLLEEAARCSIRASVRNIADFAKGTEEDLALFPDVSHPMLSTHLLDGGALLYLGSHAMEVEGMESAEDGRVLLTRLLAHTTETPEFTYFHTWELGDLLIWDNTQVLHHGFPYENNGINRREMYRSQARMRSASPGRSGGCIYGAR</sequence>
<dbReference type="STRING" id="2903.R1CDR4"/>
<dbReference type="Proteomes" id="UP000013827">
    <property type="component" value="Unassembled WGS sequence"/>
</dbReference>
<feature type="domain" description="TauD/TfdA-like" evidence="6">
    <location>
        <begin position="50"/>
        <end position="313"/>
    </location>
</feature>
<evidence type="ECO:0000313" key="8">
    <source>
        <dbReference type="Proteomes" id="UP000013827"/>
    </source>
</evidence>
<dbReference type="GeneID" id="17266420"/>
<dbReference type="InterPro" id="IPR051178">
    <property type="entry name" value="TfdA_dioxygenase"/>
</dbReference>